<evidence type="ECO:0000313" key="3">
    <source>
        <dbReference type="EMBL" id="KAK3380582.1"/>
    </source>
</evidence>
<feature type="domain" description="Heterokaryon incompatibility" evidence="2">
    <location>
        <begin position="20"/>
        <end position="151"/>
    </location>
</feature>
<dbReference type="PANTHER" id="PTHR10622:SF12">
    <property type="entry name" value="HET DOMAIN-CONTAINING PROTEIN"/>
    <property type="match status" value="1"/>
</dbReference>
<dbReference type="EMBL" id="JAULSN010000002">
    <property type="protein sequence ID" value="KAK3380582.1"/>
    <property type="molecule type" value="Genomic_DNA"/>
</dbReference>
<evidence type="ECO:0000259" key="2">
    <source>
        <dbReference type="Pfam" id="PF06985"/>
    </source>
</evidence>
<proteinExistence type="predicted"/>
<comment type="caution">
    <text evidence="3">The sequence shown here is derived from an EMBL/GenBank/DDBJ whole genome shotgun (WGS) entry which is preliminary data.</text>
</comment>
<dbReference type="Pfam" id="PF06985">
    <property type="entry name" value="HET"/>
    <property type="match status" value="1"/>
</dbReference>
<reference evidence="3" key="1">
    <citation type="journal article" date="2023" name="Mol. Phylogenet. Evol.">
        <title>Genome-scale phylogeny and comparative genomics of the fungal order Sordariales.</title>
        <authorList>
            <person name="Hensen N."/>
            <person name="Bonometti L."/>
            <person name="Westerberg I."/>
            <person name="Brannstrom I.O."/>
            <person name="Guillou S."/>
            <person name="Cros-Aarteil S."/>
            <person name="Calhoun S."/>
            <person name="Haridas S."/>
            <person name="Kuo A."/>
            <person name="Mondo S."/>
            <person name="Pangilinan J."/>
            <person name="Riley R."/>
            <person name="LaButti K."/>
            <person name="Andreopoulos B."/>
            <person name="Lipzen A."/>
            <person name="Chen C."/>
            <person name="Yan M."/>
            <person name="Daum C."/>
            <person name="Ng V."/>
            <person name="Clum A."/>
            <person name="Steindorff A."/>
            <person name="Ohm R.A."/>
            <person name="Martin F."/>
            <person name="Silar P."/>
            <person name="Natvig D.O."/>
            <person name="Lalanne C."/>
            <person name="Gautier V."/>
            <person name="Ament-Velasquez S.L."/>
            <person name="Kruys A."/>
            <person name="Hutchinson M.I."/>
            <person name="Powell A.J."/>
            <person name="Barry K."/>
            <person name="Miller A.N."/>
            <person name="Grigoriev I.V."/>
            <person name="Debuchy R."/>
            <person name="Gladieux P."/>
            <person name="Hiltunen Thoren M."/>
            <person name="Johannesson H."/>
        </authorList>
    </citation>
    <scope>NUCLEOTIDE SEQUENCE</scope>
    <source>
        <strain evidence="3">CBS 958.72</strain>
    </source>
</reference>
<accession>A0AAE0NFJ7</accession>
<dbReference type="PANTHER" id="PTHR10622">
    <property type="entry name" value="HET DOMAIN-CONTAINING PROTEIN"/>
    <property type="match status" value="1"/>
</dbReference>
<gene>
    <name evidence="3" type="ORF">B0T24DRAFT_615774</name>
</gene>
<feature type="region of interest" description="Disordered" evidence="1">
    <location>
        <begin position="551"/>
        <end position="570"/>
    </location>
</feature>
<dbReference type="AlphaFoldDB" id="A0AAE0NFJ7"/>
<evidence type="ECO:0000256" key="1">
    <source>
        <dbReference type="SAM" id="MobiDB-lite"/>
    </source>
</evidence>
<name>A0AAE0NFJ7_9PEZI</name>
<reference evidence="3" key="2">
    <citation type="submission" date="2023-06" db="EMBL/GenBank/DDBJ databases">
        <authorList>
            <consortium name="Lawrence Berkeley National Laboratory"/>
            <person name="Haridas S."/>
            <person name="Hensen N."/>
            <person name="Bonometti L."/>
            <person name="Westerberg I."/>
            <person name="Brannstrom I.O."/>
            <person name="Guillou S."/>
            <person name="Cros-Aarteil S."/>
            <person name="Calhoun S."/>
            <person name="Kuo A."/>
            <person name="Mondo S."/>
            <person name="Pangilinan J."/>
            <person name="Riley R."/>
            <person name="Labutti K."/>
            <person name="Andreopoulos B."/>
            <person name="Lipzen A."/>
            <person name="Chen C."/>
            <person name="Yanf M."/>
            <person name="Daum C."/>
            <person name="Ng V."/>
            <person name="Clum A."/>
            <person name="Steindorff A."/>
            <person name="Ohm R."/>
            <person name="Martin F."/>
            <person name="Silar P."/>
            <person name="Natvig D."/>
            <person name="Lalanne C."/>
            <person name="Gautier V."/>
            <person name="Ament-Velasquez S.L."/>
            <person name="Kruys A."/>
            <person name="Hutchinson M.I."/>
            <person name="Powell A.J."/>
            <person name="Barry K."/>
            <person name="Miller A.N."/>
            <person name="Grigoriev I.V."/>
            <person name="Debuchy R."/>
            <person name="Gladieux P."/>
            <person name="Thoren M.H."/>
            <person name="Johannesson H."/>
        </authorList>
    </citation>
    <scope>NUCLEOTIDE SEQUENCE</scope>
    <source>
        <strain evidence="3">CBS 958.72</strain>
    </source>
</reference>
<feature type="compositionally biased region" description="Polar residues" evidence="1">
    <location>
        <begin position="552"/>
        <end position="561"/>
    </location>
</feature>
<dbReference type="Proteomes" id="UP001287356">
    <property type="component" value="Unassembled WGS sequence"/>
</dbReference>
<dbReference type="InterPro" id="IPR010730">
    <property type="entry name" value="HET"/>
</dbReference>
<keyword evidence="4" id="KW-1185">Reference proteome</keyword>
<sequence length="618" mass="70573">MWLLNTADYSLTSVLYPERYAILSHTWGDGEVTFDDIKNLDNASKKAGWDKIAQTCRLSAAQGFEYAWIDTCCIDKSSSAELSEAINSMFKWYKNATVCYAYLSDLDPDPTTIDLDDFDFFKHGIEKLEIEKLERDLPKCAWFARGWTLQELIAPRNIEFYDRGWTRRGTKASLGELLSAITTVPIWILLEKTPLDRCCVGRRMSWAAKRKTTRIEDLAYCLLGLFDVHMPMIYGEGENAFWRLQEAVATATNDMSLFAWSDPSLRSTVPFHGIFATSPAQFARCKGMVNSFSPSHYDLRAFSITNRGVKFRTYLRVNLDAGEYWLHLHCRETNKSHLASTLAICLAKTPTGFVRQRAGELLLDSVKPDRRDMFPGSILVRPVVPESAWPRLLTRFNFSFKFSISTASLKWSLRLSADNPRDLALRNAREIDPSYWDRSNHRFMTDAHPIFSGLLYLDFRRQDDEPTSVTPLLLFCGFYPPKMQPYAALFSDIEKSATDSMLATPTAKTWTPDDINVLDKHRVLSSRSTMYYPQFLSYAGDVIRDELKKMQETPSTHQTGDGISEGPPKLRRDQILPSRLENASSGLSVSIKLEEVREPYTVHHVTIILEDYDSKDPT</sequence>
<evidence type="ECO:0000313" key="4">
    <source>
        <dbReference type="Proteomes" id="UP001287356"/>
    </source>
</evidence>
<organism evidence="3 4">
    <name type="scientific">Lasiosphaeria ovina</name>
    <dbReference type="NCBI Taxonomy" id="92902"/>
    <lineage>
        <taxon>Eukaryota</taxon>
        <taxon>Fungi</taxon>
        <taxon>Dikarya</taxon>
        <taxon>Ascomycota</taxon>
        <taxon>Pezizomycotina</taxon>
        <taxon>Sordariomycetes</taxon>
        <taxon>Sordariomycetidae</taxon>
        <taxon>Sordariales</taxon>
        <taxon>Lasiosphaeriaceae</taxon>
        <taxon>Lasiosphaeria</taxon>
    </lineage>
</organism>
<protein>
    <submittedName>
        <fullName evidence="3">Heterokaryon incompatibility protein-domain-containing protein</fullName>
    </submittedName>
</protein>